<evidence type="ECO:0000259" key="8">
    <source>
        <dbReference type="PROSITE" id="PS50011"/>
    </source>
</evidence>
<dbReference type="KEGG" id="tsph:KIH39_01815"/>
<evidence type="ECO:0000256" key="7">
    <source>
        <dbReference type="SAM" id="Phobius"/>
    </source>
</evidence>
<keyword evidence="2 5" id="KW-0547">Nucleotide-binding</keyword>
<dbReference type="EMBL" id="CP074694">
    <property type="protein sequence ID" value="QVL32680.1"/>
    <property type="molecule type" value="Genomic_DNA"/>
</dbReference>
<sequence>MNTISGFTNHPPKEVLAAFALGKSIPDLPQVANHVSHCLQCKTLLDKTSRETLQDIFHDSKLGGAETTPEMSKIEISSESELPPALLQQSKYTFLKKLGGGGMGVVWLAEHKLMKRKVAVKLIPPELIGNPAIRDRFLQEVISAGALEHPNVVRAYSAEKFGEYMLFEMEFVDGRDLGEIVKNKGPLSVPQSMNFIRQAAQALQYGMSKSLVHRDIKPGNLMLTRGGTLKVADFGLAKFNRENDRGGDRSLTGANEMMGTPDYMAPEQARNAKTADIRADIYSLGCTFFFLLTGKPPFEGASIADLIFKHWDDPRPDVSQLRNDVSSELSRFIQKMMAKSPAERPQTPKEVIDKLLELSKGSAVHQTLPASKKSTAELKPTAPTLEKKVAIQPASAPLETHKNSKKYIMGGAALVLLGLAALLTAIFLPSRRNVDRDEADSKAKKTSEAQVQDPTALKQARLAKANEEKARKEREEKSQVTTAVRTAIASLKPELTRFETVPNSAAELSNALDELTLIRNRFDGKMNPLPTRLLEPADQMLLDEEKGQLAKLLSDLTKRELFWRTLNRVENNWKTRAPNSNWVSDLRDLAESASFYPETQSALRIALADANAVQSIIAWPKVQTDFSIFKQTTWDSEQAAGSARISDYLSSIENRDSLQTILPLETLSKLYESKRNERDVSFKLRELQGILDSKPMTEWGTIGYRLGAGLNQKNLTFHITENPNTKIKFAEENKRAKLAFTVVKSETDSPGQQMIFDLKNITFANNGLVKQAALCKKLAQEVKNANLGDWKTWIDKLFVEIWNEKSLDPALKAILLRRTLDWVLKTSPELSTTEVATVQEFDKTSIRSDLNWMDTSSKEFQSARGNAKEFFATQTHPLELQSELKKCRERAISNLGKSVPQLYGWIKPEGDTGEFQNIGIPNRSGNLVIVFRDSNRLLTWLKVGRLQSGSASWDKKLSPGQVIFLQME</sequence>
<dbReference type="RefSeq" id="WP_213497571.1">
    <property type="nucleotide sequence ID" value="NZ_CP074694.1"/>
</dbReference>
<evidence type="ECO:0000256" key="4">
    <source>
        <dbReference type="ARBA" id="ARBA00022840"/>
    </source>
</evidence>
<evidence type="ECO:0000313" key="10">
    <source>
        <dbReference type="Proteomes" id="UP000676194"/>
    </source>
</evidence>
<gene>
    <name evidence="9" type="ORF">KIH39_01815</name>
</gene>
<evidence type="ECO:0000256" key="2">
    <source>
        <dbReference type="ARBA" id="ARBA00022741"/>
    </source>
</evidence>
<proteinExistence type="predicted"/>
<dbReference type="PANTHER" id="PTHR43289">
    <property type="entry name" value="MITOGEN-ACTIVATED PROTEIN KINASE KINASE KINASE 20-RELATED"/>
    <property type="match status" value="1"/>
</dbReference>
<keyword evidence="4 5" id="KW-0067">ATP-binding</keyword>
<dbReference type="SMART" id="SM00220">
    <property type="entry name" value="S_TKc"/>
    <property type="match status" value="1"/>
</dbReference>
<dbReference type="InterPro" id="IPR011009">
    <property type="entry name" value="Kinase-like_dom_sf"/>
</dbReference>
<dbReference type="PROSITE" id="PS00108">
    <property type="entry name" value="PROTEIN_KINASE_ST"/>
    <property type="match status" value="1"/>
</dbReference>
<evidence type="ECO:0000313" key="9">
    <source>
        <dbReference type="EMBL" id="QVL32680.1"/>
    </source>
</evidence>
<dbReference type="Gene3D" id="3.30.200.20">
    <property type="entry name" value="Phosphorylase Kinase, domain 1"/>
    <property type="match status" value="1"/>
</dbReference>
<dbReference type="GO" id="GO:0005524">
    <property type="term" value="F:ATP binding"/>
    <property type="evidence" value="ECO:0007669"/>
    <property type="project" value="UniProtKB-UniRule"/>
</dbReference>
<dbReference type="InterPro" id="IPR008271">
    <property type="entry name" value="Ser/Thr_kinase_AS"/>
</dbReference>
<organism evidence="9 10">
    <name type="scientific">Telmatocola sphagniphila</name>
    <dbReference type="NCBI Taxonomy" id="1123043"/>
    <lineage>
        <taxon>Bacteria</taxon>
        <taxon>Pseudomonadati</taxon>
        <taxon>Planctomycetota</taxon>
        <taxon>Planctomycetia</taxon>
        <taxon>Gemmatales</taxon>
        <taxon>Gemmataceae</taxon>
    </lineage>
</organism>
<feature type="transmembrane region" description="Helical" evidence="7">
    <location>
        <begin position="407"/>
        <end position="428"/>
    </location>
</feature>
<evidence type="ECO:0000256" key="3">
    <source>
        <dbReference type="ARBA" id="ARBA00022777"/>
    </source>
</evidence>
<keyword evidence="7" id="KW-0812">Transmembrane</keyword>
<dbReference type="PROSITE" id="PS00107">
    <property type="entry name" value="PROTEIN_KINASE_ATP"/>
    <property type="match status" value="1"/>
</dbReference>
<reference evidence="9" key="1">
    <citation type="submission" date="2021-05" db="EMBL/GenBank/DDBJ databases">
        <title>Complete genome sequence of the cellulolytic planctomycete Telmatocola sphagniphila SP2T and characterization of the first cellulase from planctomycetes.</title>
        <authorList>
            <person name="Rakitin A.L."/>
            <person name="Beletsky A.V."/>
            <person name="Naumoff D.G."/>
            <person name="Kulichevskaya I.S."/>
            <person name="Mardanov A.V."/>
            <person name="Ravin N.V."/>
            <person name="Dedysh S.N."/>
        </authorList>
    </citation>
    <scope>NUCLEOTIDE SEQUENCE</scope>
    <source>
        <strain evidence="9">SP2T</strain>
    </source>
</reference>
<keyword evidence="9" id="KW-0723">Serine/threonine-protein kinase</keyword>
<dbReference type="InterPro" id="IPR000719">
    <property type="entry name" value="Prot_kinase_dom"/>
</dbReference>
<feature type="binding site" evidence="5">
    <location>
        <position position="121"/>
    </location>
    <ligand>
        <name>ATP</name>
        <dbReference type="ChEBI" id="CHEBI:30616"/>
    </ligand>
</feature>
<dbReference type="PROSITE" id="PS50011">
    <property type="entry name" value="PROTEIN_KINASE_DOM"/>
    <property type="match status" value="1"/>
</dbReference>
<feature type="region of interest" description="Disordered" evidence="6">
    <location>
        <begin position="434"/>
        <end position="455"/>
    </location>
</feature>
<name>A0A8E6EVG2_9BACT</name>
<keyword evidence="7" id="KW-1133">Transmembrane helix</keyword>
<evidence type="ECO:0000256" key="1">
    <source>
        <dbReference type="ARBA" id="ARBA00022679"/>
    </source>
</evidence>
<dbReference type="InterPro" id="IPR017441">
    <property type="entry name" value="Protein_kinase_ATP_BS"/>
</dbReference>
<keyword evidence="3 9" id="KW-0418">Kinase</keyword>
<accession>A0A8E6EVG2</accession>
<feature type="domain" description="Protein kinase" evidence="8">
    <location>
        <begin position="92"/>
        <end position="356"/>
    </location>
</feature>
<evidence type="ECO:0000256" key="5">
    <source>
        <dbReference type="PROSITE-ProRule" id="PRU10141"/>
    </source>
</evidence>
<dbReference type="PANTHER" id="PTHR43289:SF6">
    <property type="entry name" value="SERINE_THREONINE-PROTEIN KINASE NEKL-3"/>
    <property type="match status" value="1"/>
</dbReference>
<dbReference type="CDD" id="cd14014">
    <property type="entry name" value="STKc_PknB_like"/>
    <property type="match status" value="1"/>
</dbReference>
<dbReference type="Proteomes" id="UP000676194">
    <property type="component" value="Chromosome"/>
</dbReference>
<keyword evidence="1" id="KW-0808">Transferase</keyword>
<feature type="compositionally biased region" description="Basic and acidic residues" evidence="6">
    <location>
        <begin position="434"/>
        <end position="447"/>
    </location>
</feature>
<evidence type="ECO:0000256" key="6">
    <source>
        <dbReference type="SAM" id="MobiDB-lite"/>
    </source>
</evidence>
<dbReference type="GO" id="GO:0004674">
    <property type="term" value="F:protein serine/threonine kinase activity"/>
    <property type="evidence" value="ECO:0007669"/>
    <property type="project" value="UniProtKB-KW"/>
</dbReference>
<dbReference type="SUPFAM" id="SSF56112">
    <property type="entry name" value="Protein kinase-like (PK-like)"/>
    <property type="match status" value="1"/>
</dbReference>
<keyword evidence="7" id="KW-0472">Membrane</keyword>
<dbReference type="Gene3D" id="1.10.510.10">
    <property type="entry name" value="Transferase(Phosphotransferase) domain 1"/>
    <property type="match status" value="1"/>
</dbReference>
<dbReference type="Pfam" id="PF00069">
    <property type="entry name" value="Pkinase"/>
    <property type="match status" value="1"/>
</dbReference>
<dbReference type="AlphaFoldDB" id="A0A8E6EVG2"/>
<keyword evidence="10" id="KW-1185">Reference proteome</keyword>
<protein>
    <submittedName>
        <fullName evidence="9">Serine/threonine protein kinase</fullName>
    </submittedName>
</protein>